<dbReference type="Pfam" id="PF03169">
    <property type="entry name" value="OPT"/>
    <property type="match status" value="1"/>
</dbReference>
<name>A0A8J7PK00_9BACT</name>
<dbReference type="Proteomes" id="UP000664277">
    <property type="component" value="Unassembled WGS sequence"/>
</dbReference>
<keyword evidence="4 6" id="KW-1133">Transmembrane helix</keyword>
<evidence type="ECO:0000313" key="8">
    <source>
        <dbReference type="Proteomes" id="UP000664277"/>
    </source>
</evidence>
<dbReference type="PANTHER" id="PTHR31645">
    <property type="entry name" value="OLIGOPEPTIDE TRANSPORTER YGL114W-RELATED"/>
    <property type="match status" value="1"/>
</dbReference>
<evidence type="ECO:0000256" key="4">
    <source>
        <dbReference type="ARBA" id="ARBA00022989"/>
    </source>
</evidence>
<feature type="transmembrane region" description="Helical" evidence="6">
    <location>
        <begin position="109"/>
        <end position="129"/>
    </location>
</feature>
<feature type="transmembrane region" description="Helical" evidence="6">
    <location>
        <begin position="65"/>
        <end position="88"/>
    </location>
</feature>
<proteinExistence type="predicted"/>
<evidence type="ECO:0000256" key="6">
    <source>
        <dbReference type="SAM" id="Phobius"/>
    </source>
</evidence>
<gene>
    <name evidence="7" type="ORF">J0M35_20480</name>
</gene>
<sequence length="618" mass="65854">METTNSAPEEAHLSGDLHELNEREWFDKVYQGDKVPQLTLRAVLMGGLLGALMSISNLYTMLKVGWAFGVAITACVLSFVIWKVVRLFAPKLSDMTILENNCMQSTASAAGYSTGATVGIAFGALLLITGKHVDWTILFPWTLVSALLGVVLAVPMKRQMINREKLPFPSGIAAAQTLKSLHSHSAEAVKQAYSLVAAMIIAGVTGFMKNGEFAWQLAMKLKLPELIHFPIKHRGIDMAALPGFGLEPSLLLAAAGMLVGLRVSLSMILSALFLYFIVSPELLQAGIISKPSDLIKGWALWTGSAIMVTSGLTAFAIEWKTIVRSFTGLKSGKQEGESDPLAAIEVPNSWLIIGVVPLALASVILQYVAFSINPLVGFTTVGLSFLLALVACRATGETDVTPMSAMCKITQLTVAVLAPRNITTNLMAASVTANIASSSADLLTDLKSGYLLGANPRKQFIAQLIGVFFGVAAIVPAWYMMVPNQAALEAMQPPSVQTWYAVATALSEGIDKVPVSARWSMLIGGIIGIVLAITDKYLPPKIKKFTPSAMGLGLSWVMPFSNALAFFIGALVVEIWKRVNAKNAEIYYVPVASGAVAGESLVCAMIAIINAAAALAKH</sequence>
<organism evidence="7 8">
    <name type="scientific">Candidatus Obscuribacter phosphatis</name>
    <dbReference type="NCBI Taxonomy" id="1906157"/>
    <lineage>
        <taxon>Bacteria</taxon>
        <taxon>Bacillati</taxon>
        <taxon>Candidatus Melainabacteria</taxon>
        <taxon>Candidatus Obscuribacterales</taxon>
        <taxon>Candidatus Obscuribacteraceae</taxon>
        <taxon>Candidatus Obscuribacter</taxon>
    </lineage>
</organism>
<evidence type="ECO:0000256" key="5">
    <source>
        <dbReference type="ARBA" id="ARBA00023136"/>
    </source>
</evidence>
<feature type="transmembrane region" description="Helical" evidence="6">
    <location>
        <begin position="550"/>
        <end position="576"/>
    </location>
</feature>
<feature type="transmembrane region" description="Helical" evidence="6">
    <location>
        <begin position="135"/>
        <end position="155"/>
    </location>
</feature>
<reference evidence="7" key="1">
    <citation type="submission" date="2021-02" db="EMBL/GenBank/DDBJ databases">
        <title>Genome-Resolved Metagenomics of a Microbial Community Performing Photosynthetic Biological Nutrient Removal.</title>
        <authorList>
            <person name="Mcdaniel E.A."/>
        </authorList>
    </citation>
    <scope>NUCLEOTIDE SEQUENCE</scope>
    <source>
        <strain evidence="7">UWPOB_OBS1</strain>
    </source>
</reference>
<dbReference type="GO" id="GO:0035673">
    <property type="term" value="F:oligopeptide transmembrane transporter activity"/>
    <property type="evidence" value="ECO:0007669"/>
    <property type="project" value="InterPro"/>
</dbReference>
<evidence type="ECO:0000256" key="1">
    <source>
        <dbReference type="ARBA" id="ARBA00004141"/>
    </source>
</evidence>
<keyword evidence="2" id="KW-0813">Transport</keyword>
<dbReference type="InterPro" id="IPR045035">
    <property type="entry name" value="YSL-like"/>
</dbReference>
<dbReference type="AlphaFoldDB" id="A0A8J7PK00"/>
<feature type="transmembrane region" description="Helical" evidence="6">
    <location>
        <begin position="250"/>
        <end position="278"/>
    </location>
</feature>
<feature type="transmembrane region" description="Helical" evidence="6">
    <location>
        <begin position="375"/>
        <end position="396"/>
    </location>
</feature>
<keyword evidence="3 6" id="KW-0812">Transmembrane</keyword>
<feature type="transmembrane region" description="Helical" evidence="6">
    <location>
        <begin position="519"/>
        <end position="538"/>
    </location>
</feature>
<feature type="transmembrane region" description="Helical" evidence="6">
    <location>
        <begin position="298"/>
        <end position="317"/>
    </location>
</feature>
<feature type="transmembrane region" description="Helical" evidence="6">
    <location>
        <begin position="350"/>
        <end position="369"/>
    </location>
</feature>
<accession>A0A8J7PK00</accession>
<evidence type="ECO:0000256" key="3">
    <source>
        <dbReference type="ARBA" id="ARBA00022692"/>
    </source>
</evidence>
<dbReference type="PANTHER" id="PTHR31645:SF0">
    <property type="entry name" value="OLIGOPEPTIDE TRANSPORTER YGL114W-RELATED"/>
    <property type="match status" value="1"/>
</dbReference>
<dbReference type="GO" id="GO:0016020">
    <property type="term" value="C:membrane"/>
    <property type="evidence" value="ECO:0007669"/>
    <property type="project" value="UniProtKB-SubCell"/>
</dbReference>
<protein>
    <submittedName>
        <fullName evidence="7">OPT/YSL family transporter</fullName>
    </submittedName>
</protein>
<evidence type="ECO:0000256" key="2">
    <source>
        <dbReference type="ARBA" id="ARBA00022448"/>
    </source>
</evidence>
<feature type="transmembrane region" description="Helical" evidence="6">
    <location>
        <begin position="460"/>
        <end position="481"/>
    </location>
</feature>
<dbReference type="EMBL" id="JAFLCK010000052">
    <property type="protein sequence ID" value="MBN8662757.1"/>
    <property type="molecule type" value="Genomic_DNA"/>
</dbReference>
<dbReference type="InterPro" id="IPR004813">
    <property type="entry name" value="OPT"/>
</dbReference>
<comment type="subcellular location">
    <subcellularLocation>
        <location evidence="1">Membrane</location>
        <topology evidence="1">Multi-pass membrane protein</topology>
    </subcellularLocation>
</comment>
<keyword evidence="5 6" id="KW-0472">Membrane</keyword>
<feature type="transmembrane region" description="Helical" evidence="6">
    <location>
        <begin position="38"/>
        <end position="59"/>
    </location>
</feature>
<feature type="transmembrane region" description="Helical" evidence="6">
    <location>
        <begin position="596"/>
        <end position="616"/>
    </location>
</feature>
<evidence type="ECO:0000313" key="7">
    <source>
        <dbReference type="EMBL" id="MBN8662757.1"/>
    </source>
</evidence>
<comment type="caution">
    <text evidence="7">The sequence shown here is derived from an EMBL/GenBank/DDBJ whole genome shotgun (WGS) entry which is preliminary data.</text>
</comment>